<evidence type="ECO:0000313" key="3">
    <source>
        <dbReference type="EMBL" id="KAK5912817.1"/>
    </source>
</evidence>
<dbReference type="Proteomes" id="UP001335648">
    <property type="component" value="Unassembled WGS sequence"/>
</dbReference>
<evidence type="ECO:0000256" key="1">
    <source>
        <dbReference type="SAM" id="MobiDB-lite"/>
    </source>
</evidence>
<keyword evidence="2" id="KW-0472">Membrane</keyword>
<comment type="caution">
    <text evidence="3">The sequence shown here is derived from an EMBL/GenBank/DDBJ whole genome shotgun (WGS) entry which is preliminary data.</text>
</comment>
<name>A0AAN8HEZ0_9TELE</name>
<evidence type="ECO:0000256" key="2">
    <source>
        <dbReference type="SAM" id="Phobius"/>
    </source>
</evidence>
<keyword evidence="2" id="KW-1133">Transmembrane helix</keyword>
<keyword evidence="4" id="KW-1185">Reference proteome</keyword>
<sequence>MQFISWKTCRRAKGGRAFYLVSLQHPLLSMLYLGLISPSSGQEDYMGHSVKDLRHSHPESHHLGSAHRLRGRSD</sequence>
<proteinExistence type="predicted"/>
<protein>
    <submittedName>
        <fullName evidence="3">Uncharacterized protein</fullName>
    </submittedName>
</protein>
<keyword evidence="2" id="KW-0812">Transmembrane</keyword>
<feature type="compositionally biased region" description="Basic residues" evidence="1">
    <location>
        <begin position="64"/>
        <end position="74"/>
    </location>
</feature>
<gene>
    <name evidence="3" type="ORF">CesoFtcFv8_002655</name>
</gene>
<evidence type="ECO:0000313" key="4">
    <source>
        <dbReference type="Proteomes" id="UP001335648"/>
    </source>
</evidence>
<dbReference type="AlphaFoldDB" id="A0AAN8HEZ0"/>
<accession>A0AAN8HEZ0</accession>
<feature type="compositionally biased region" description="Basic and acidic residues" evidence="1">
    <location>
        <begin position="53"/>
        <end position="62"/>
    </location>
</feature>
<organism evidence="3 4">
    <name type="scientific">Champsocephalus esox</name>
    <name type="common">pike icefish</name>
    <dbReference type="NCBI Taxonomy" id="159716"/>
    <lineage>
        <taxon>Eukaryota</taxon>
        <taxon>Metazoa</taxon>
        <taxon>Chordata</taxon>
        <taxon>Craniata</taxon>
        <taxon>Vertebrata</taxon>
        <taxon>Euteleostomi</taxon>
        <taxon>Actinopterygii</taxon>
        <taxon>Neopterygii</taxon>
        <taxon>Teleostei</taxon>
        <taxon>Neoteleostei</taxon>
        <taxon>Acanthomorphata</taxon>
        <taxon>Eupercaria</taxon>
        <taxon>Perciformes</taxon>
        <taxon>Notothenioidei</taxon>
        <taxon>Channichthyidae</taxon>
        <taxon>Champsocephalus</taxon>
    </lineage>
</organism>
<reference evidence="3 4" key="1">
    <citation type="journal article" date="2023" name="Mol. Biol. Evol.">
        <title>Genomics of Secondarily Temperate Adaptation in the Only Non-Antarctic Icefish.</title>
        <authorList>
            <person name="Rivera-Colon A.G."/>
            <person name="Rayamajhi N."/>
            <person name="Minhas B.F."/>
            <person name="Madrigal G."/>
            <person name="Bilyk K.T."/>
            <person name="Yoon V."/>
            <person name="Hune M."/>
            <person name="Gregory S."/>
            <person name="Cheng C.H.C."/>
            <person name="Catchen J.M."/>
        </authorList>
    </citation>
    <scope>NUCLEOTIDE SEQUENCE [LARGE SCALE GENOMIC DNA]</scope>
    <source>
        <strain evidence="3">JC2023a</strain>
    </source>
</reference>
<feature type="transmembrane region" description="Helical" evidence="2">
    <location>
        <begin position="17"/>
        <end position="36"/>
    </location>
</feature>
<dbReference type="EMBL" id="JAULUE010002047">
    <property type="protein sequence ID" value="KAK5912817.1"/>
    <property type="molecule type" value="Genomic_DNA"/>
</dbReference>
<feature type="region of interest" description="Disordered" evidence="1">
    <location>
        <begin position="53"/>
        <end position="74"/>
    </location>
</feature>